<protein>
    <recommendedName>
        <fullName evidence="2">ATP-grasp domain-containing protein</fullName>
    </recommendedName>
</protein>
<dbReference type="EMBL" id="MU826855">
    <property type="protein sequence ID" value="KAJ7370871.1"/>
    <property type="molecule type" value="Genomic_DNA"/>
</dbReference>
<dbReference type="Proteomes" id="UP001163046">
    <property type="component" value="Unassembled WGS sequence"/>
</dbReference>
<keyword evidence="1" id="KW-0547">Nucleotide-binding</keyword>
<dbReference type="GO" id="GO:0046872">
    <property type="term" value="F:metal ion binding"/>
    <property type="evidence" value="ECO:0007669"/>
    <property type="project" value="InterPro"/>
</dbReference>
<accession>A0A9X0CPQ6</accession>
<sequence length="394" mass="44760">MSSSKNAITIGSLIQKDLKDAYFLPHKPSSYLKGYRFFNDKKYRIYDYPPSPSAFRWLMSPIYHLPAAGDEIPVLMECKPEWFLKQHWKQWLPDFPAAVVKSTDEGLQDDLPIVTREALQGIPEHKHFVHPDILYELHLKSSILDIKAPTPRHMDESAISFPCIVKIDMSSGGRGNRLVKNEIELSATLRHIREVCGWNGGIVFQELIPRIEEVPSFQFYLHKTGELFWIGTTSGGFRGFSWTVGSVDWDKQDAYEQLVYEEFTLPIKNYLQKRGYFGLVTFEVVITDHGKYLVDVNPRIGGDTTHLLLARYMALDLGLKHSAIFCYNKHNTSARKLVAKANAINNKGRGIIVVLSAADADKGCESNLSIFAKTSEEVQNLFLTITTTDYVSHL</sequence>
<evidence type="ECO:0000313" key="4">
    <source>
        <dbReference type="Proteomes" id="UP001163046"/>
    </source>
</evidence>
<name>A0A9X0CPQ6_9CNID</name>
<reference evidence="3" key="1">
    <citation type="submission" date="2023-01" db="EMBL/GenBank/DDBJ databases">
        <title>Genome assembly of the deep-sea coral Lophelia pertusa.</title>
        <authorList>
            <person name="Herrera S."/>
            <person name="Cordes E."/>
        </authorList>
    </citation>
    <scope>NUCLEOTIDE SEQUENCE</scope>
    <source>
        <strain evidence="3">USNM1676648</strain>
        <tissue evidence="3">Polyp</tissue>
    </source>
</reference>
<dbReference type="AlphaFoldDB" id="A0A9X0CPQ6"/>
<evidence type="ECO:0000256" key="1">
    <source>
        <dbReference type="PROSITE-ProRule" id="PRU00409"/>
    </source>
</evidence>
<dbReference type="SUPFAM" id="SSF56059">
    <property type="entry name" value="Glutathione synthetase ATP-binding domain-like"/>
    <property type="match status" value="1"/>
</dbReference>
<keyword evidence="1" id="KW-0067">ATP-binding</keyword>
<dbReference type="GO" id="GO:0005524">
    <property type="term" value="F:ATP binding"/>
    <property type="evidence" value="ECO:0007669"/>
    <property type="project" value="UniProtKB-UniRule"/>
</dbReference>
<organism evidence="3 4">
    <name type="scientific">Desmophyllum pertusum</name>
    <dbReference type="NCBI Taxonomy" id="174260"/>
    <lineage>
        <taxon>Eukaryota</taxon>
        <taxon>Metazoa</taxon>
        <taxon>Cnidaria</taxon>
        <taxon>Anthozoa</taxon>
        <taxon>Hexacorallia</taxon>
        <taxon>Scleractinia</taxon>
        <taxon>Caryophylliina</taxon>
        <taxon>Caryophylliidae</taxon>
        <taxon>Desmophyllum</taxon>
    </lineage>
</organism>
<keyword evidence="4" id="KW-1185">Reference proteome</keyword>
<gene>
    <name evidence="3" type="ORF">OS493_029415</name>
</gene>
<dbReference type="PANTHER" id="PTHR37018">
    <property type="entry name" value="CULTURE SPECIFIC PROTEIN, PUTATIVE (AFU_ORTHOLOGUE AFUA_2G00130)-RELATED"/>
    <property type="match status" value="1"/>
</dbReference>
<dbReference type="Gene3D" id="3.30.470.20">
    <property type="entry name" value="ATP-grasp fold, B domain"/>
    <property type="match status" value="1"/>
</dbReference>
<comment type="caution">
    <text evidence="3">The sequence shown here is derived from an EMBL/GenBank/DDBJ whole genome shotgun (WGS) entry which is preliminary data.</text>
</comment>
<evidence type="ECO:0000313" key="3">
    <source>
        <dbReference type="EMBL" id="KAJ7370871.1"/>
    </source>
</evidence>
<dbReference type="OrthoDB" id="5946236at2759"/>
<dbReference type="InterPro" id="IPR011761">
    <property type="entry name" value="ATP-grasp"/>
</dbReference>
<feature type="domain" description="ATP-grasp" evidence="2">
    <location>
        <begin position="131"/>
        <end position="326"/>
    </location>
</feature>
<dbReference type="PANTHER" id="PTHR37018:SF1">
    <property type="entry name" value="CULTURE SPECIFIC PROTEIN, PUTATIVE (AFU_ORTHOLOGUE AFUA_2G00130)-RELATED"/>
    <property type="match status" value="1"/>
</dbReference>
<dbReference type="PROSITE" id="PS50975">
    <property type="entry name" value="ATP_GRASP"/>
    <property type="match status" value="1"/>
</dbReference>
<dbReference type="InterPro" id="IPR053269">
    <property type="entry name" value="Asp-Met_ligase"/>
</dbReference>
<evidence type="ECO:0000259" key="2">
    <source>
        <dbReference type="PROSITE" id="PS50975"/>
    </source>
</evidence>
<proteinExistence type="predicted"/>